<evidence type="ECO:0000313" key="4">
    <source>
        <dbReference type="Proteomes" id="UP000235388"/>
    </source>
</evidence>
<dbReference type="PANTHER" id="PTHR45023">
    <property type="match status" value="1"/>
</dbReference>
<dbReference type="EMBL" id="PGCJ01000008">
    <property type="protein sequence ID" value="PLW57763.1"/>
    <property type="molecule type" value="Genomic_DNA"/>
</dbReference>
<keyword evidence="4" id="KW-1185">Reference proteome</keyword>
<dbReference type="Pfam" id="PF14303">
    <property type="entry name" value="NAM-associated"/>
    <property type="match status" value="1"/>
</dbReference>
<dbReference type="OrthoDB" id="2507178at2759"/>
<dbReference type="STRING" id="200324.A0A2N5W6B5"/>
<proteinExistence type="predicted"/>
<evidence type="ECO:0000259" key="2">
    <source>
        <dbReference type="Pfam" id="PF14303"/>
    </source>
</evidence>
<gene>
    <name evidence="3" type="ORF">PCANC_01341</name>
</gene>
<feature type="region of interest" description="Disordered" evidence="1">
    <location>
        <begin position="89"/>
        <end position="123"/>
    </location>
</feature>
<reference evidence="3 4" key="1">
    <citation type="submission" date="2017-11" db="EMBL/GenBank/DDBJ databases">
        <title>De novo assembly and phasing of dikaryotic genomes from two isolates of Puccinia coronata f. sp. avenae, the causal agent of oat crown rust.</title>
        <authorList>
            <person name="Miller M.E."/>
            <person name="Zhang Y."/>
            <person name="Omidvar V."/>
            <person name="Sperschneider J."/>
            <person name="Schwessinger B."/>
            <person name="Raley C."/>
            <person name="Palmer J.M."/>
            <person name="Garnica D."/>
            <person name="Upadhyaya N."/>
            <person name="Rathjen J."/>
            <person name="Taylor J.M."/>
            <person name="Park R.F."/>
            <person name="Dodds P.N."/>
            <person name="Hirsch C.D."/>
            <person name="Kianian S.F."/>
            <person name="Figueroa M."/>
        </authorList>
    </citation>
    <scope>NUCLEOTIDE SEQUENCE [LARGE SCALE GENOMIC DNA]</scope>
    <source>
        <strain evidence="3">12NC29</strain>
    </source>
</reference>
<organism evidence="3 4">
    <name type="scientific">Puccinia coronata f. sp. avenae</name>
    <dbReference type="NCBI Taxonomy" id="200324"/>
    <lineage>
        <taxon>Eukaryota</taxon>
        <taxon>Fungi</taxon>
        <taxon>Dikarya</taxon>
        <taxon>Basidiomycota</taxon>
        <taxon>Pucciniomycotina</taxon>
        <taxon>Pucciniomycetes</taxon>
        <taxon>Pucciniales</taxon>
        <taxon>Pucciniaceae</taxon>
        <taxon>Puccinia</taxon>
    </lineage>
</organism>
<dbReference type="Proteomes" id="UP000235388">
    <property type="component" value="Unassembled WGS sequence"/>
</dbReference>
<dbReference type="AlphaFoldDB" id="A0A2N5W6B5"/>
<protein>
    <recommendedName>
        <fullName evidence="2">No apical meristem-associated C-terminal domain-containing protein</fullName>
    </recommendedName>
</protein>
<name>A0A2N5W6B5_9BASI</name>
<evidence type="ECO:0000256" key="1">
    <source>
        <dbReference type="SAM" id="MobiDB-lite"/>
    </source>
</evidence>
<evidence type="ECO:0000313" key="3">
    <source>
        <dbReference type="EMBL" id="PLW57763.1"/>
    </source>
</evidence>
<dbReference type="InterPro" id="IPR029466">
    <property type="entry name" value="NAM-associated_C"/>
</dbReference>
<comment type="caution">
    <text evidence="3">The sequence shown here is derived from an EMBL/GenBank/DDBJ whole genome shotgun (WGS) entry which is preliminary data.</text>
</comment>
<accession>A0A2N5W6B5</accession>
<feature type="domain" description="No apical meristem-associated C-terminal" evidence="2">
    <location>
        <begin position="48"/>
        <end position="194"/>
    </location>
</feature>
<dbReference type="PANTHER" id="PTHR45023:SF4">
    <property type="entry name" value="GLYCINE-RICH PROTEIN-RELATED"/>
    <property type="match status" value="1"/>
</dbReference>
<sequence>MTRWKIVQKATLKFAAIYNKLKDNPASVSAPEDWLTTAHQFYFNQEGRQFAFERPWLLLKTVSKWQSLSGKAKKLVPPLTNLQGSVLLEDAPPNPNTTVSNSPDKAKWERPAGVHAAKQKAAKDNYKKKRLNLLESSTKEATQQLFEAKRSNNIQESLVENEQEKVCLNILMQDPNKCPDATSRMALVACKKQIHDWSWNHSSQGEC</sequence>